<name>A0A199V008_ANACO</name>
<proteinExistence type="predicted"/>
<organism evidence="5 6">
    <name type="scientific">Ananas comosus</name>
    <name type="common">Pineapple</name>
    <name type="synonym">Ananas ananas</name>
    <dbReference type="NCBI Taxonomy" id="4615"/>
    <lineage>
        <taxon>Eukaryota</taxon>
        <taxon>Viridiplantae</taxon>
        <taxon>Streptophyta</taxon>
        <taxon>Embryophyta</taxon>
        <taxon>Tracheophyta</taxon>
        <taxon>Spermatophyta</taxon>
        <taxon>Magnoliopsida</taxon>
        <taxon>Liliopsida</taxon>
        <taxon>Poales</taxon>
        <taxon>Bromeliaceae</taxon>
        <taxon>Bromelioideae</taxon>
        <taxon>Ananas</taxon>
    </lineage>
</organism>
<dbReference type="NCBIfam" id="TIGR00756">
    <property type="entry name" value="PPR"/>
    <property type="match status" value="4"/>
</dbReference>
<dbReference type="PANTHER" id="PTHR47926:SF533">
    <property type="entry name" value="DYW DOMAIN-CONTAINING PROTEIN"/>
    <property type="match status" value="1"/>
</dbReference>
<evidence type="ECO:0000256" key="1">
    <source>
        <dbReference type="ARBA" id="ARBA00022737"/>
    </source>
</evidence>
<evidence type="ECO:0000256" key="3">
    <source>
        <dbReference type="PROSITE-ProRule" id="PRU00708"/>
    </source>
</evidence>
<dbReference type="PANTHER" id="PTHR47926">
    <property type="entry name" value="PENTATRICOPEPTIDE REPEAT-CONTAINING PROTEIN"/>
    <property type="match status" value="1"/>
</dbReference>
<dbReference type="GO" id="GO:0009451">
    <property type="term" value="P:RNA modification"/>
    <property type="evidence" value="ECO:0007669"/>
    <property type="project" value="InterPro"/>
</dbReference>
<dbReference type="PROSITE" id="PS51375">
    <property type="entry name" value="PPR"/>
    <property type="match status" value="4"/>
</dbReference>
<feature type="repeat" description="PPR" evidence="3">
    <location>
        <begin position="168"/>
        <end position="202"/>
    </location>
</feature>
<dbReference type="Proteomes" id="UP000092600">
    <property type="component" value="Unassembled WGS sequence"/>
</dbReference>
<evidence type="ECO:0000313" key="5">
    <source>
        <dbReference type="EMBL" id="OAY70211.1"/>
    </source>
</evidence>
<evidence type="ECO:0000313" key="6">
    <source>
        <dbReference type="Proteomes" id="UP000092600"/>
    </source>
</evidence>
<dbReference type="GO" id="GO:0003723">
    <property type="term" value="F:RNA binding"/>
    <property type="evidence" value="ECO:0007669"/>
    <property type="project" value="InterPro"/>
</dbReference>
<protein>
    <submittedName>
        <fullName evidence="5">Pentatricopeptide repeat-containing protein, chloroplastic</fullName>
    </submittedName>
</protein>
<dbReference type="InterPro" id="IPR002885">
    <property type="entry name" value="PPR_rpt"/>
</dbReference>
<dbReference type="Gene3D" id="1.25.40.10">
    <property type="entry name" value="Tetratricopeptide repeat domain"/>
    <property type="match status" value="4"/>
</dbReference>
<feature type="compositionally biased region" description="Low complexity" evidence="4">
    <location>
        <begin position="40"/>
        <end position="62"/>
    </location>
</feature>
<dbReference type="EMBL" id="LSRQ01004002">
    <property type="protein sequence ID" value="OAY70211.1"/>
    <property type="molecule type" value="Genomic_DNA"/>
</dbReference>
<feature type="repeat" description="PPR" evidence="3">
    <location>
        <begin position="347"/>
        <end position="381"/>
    </location>
</feature>
<gene>
    <name evidence="5" type="ORF">ACMD2_24425</name>
</gene>
<dbReference type="AlphaFoldDB" id="A0A199V008"/>
<sequence length="508" mass="57182">MASPPLPLPPLNPTSTASSAKPEPPYKTPSSFSKIPSWVSLNPSSSSPSSSSSSSSSLQSNQNRTGIVENLHLLSLSKQGRFREARQFVSFMDSSSIPVKTHFYESLFDSCGSWKSLQDGRFFHRHLLKRLGGRNPDGPLGDCLLKMYLDCSGLDEARKLFDEMPHRSLATWDIMISNLFASGHFTEAFVVFCEMRLEGFWPDSGIIASLLRACVDARRQLHAYIIRSGLSHDDYMKAELVNMYVKCGFLDSSIRLFDHMEERSAATRTTLMVGYTRAGRVTDALALFRRLLSEGVELDQFVFSIALKVCCELKDDEIGRQIHDVCEIRFGMIDDAQKAFCRISDPNEVSWNAIMSGYSQCGRYEECIKMFEYLRNKETALGSSAYTILFQLASNLADSNSGYQLHADAVREASFPAPWLECIGHNVFKAWAFELIAEPDTVAWTAIIMGYAYHGKAFKALELFNRMISLGFEQTQFLLLVMVLEAREYLNSMNKVYVLNLQLITIIV</sequence>
<evidence type="ECO:0000256" key="4">
    <source>
        <dbReference type="SAM" id="MobiDB-lite"/>
    </source>
</evidence>
<keyword evidence="2" id="KW-0809">Transit peptide</keyword>
<comment type="caution">
    <text evidence="5">The sequence shown here is derived from an EMBL/GenBank/DDBJ whole genome shotgun (WGS) entry which is preliminary data.</text>
</comment>
<feature type="repeat" description="PPR" evidence="3">
    <location>
        <begin position="440"/>
        <end position="474"/>
    </location>
</feature>
<evidence type="ECO:0000256" key="2">
    <source>
        <dbReference type="ARBA" id="ARBA00022946"/>
    </source>
</evidence>
<feature type="compositionally biased region" description="Pro residues" evidence="4">
    <location>
        <begin position="1"/>
        <end position="12"/>
    </location>
</feature>
<dbReference type="Pfam" id="PF13041">
    <property type="entry name" value="PPR_2"/>
    <property type="match status" value="1"/>
</dbReference>
<dbReference type="Pfam" id="PF01535">
    <property type="entry name" value="PPR"/>
    <property type="match status" value="4"/>
</dbReference>
<feature type="repeat" description="PPR" evidence="3">
    <location>
        <begin position="264"/>
        <end position="298"/>
    </location>
</feature>
<dbReference type="InterPro" id="IPR046960">
    <property type="entry name" value="PPR_At4g14850-like_plant"/>
</dbReference>
<keyword evidence="1" id="KW-0677">Repeat</keyword>
<feature type="region of interest" description="Disordered" evidence="4">
    <location>
        <begin position="1"/>
        <end position="62"/>
    </location>
</feature>
<dbReference type="InterPro" id="IPR011990">
    <property type="entry name" value="TPR-like_helical_dom_sf"/>
</dbReference>
<reference evidence="5 6" key="1">
    <citation type="journal article" date="2016" name="DNA Res.">
        <title>The draft genome of MD-2 pineapple using hybrid error correction of long reads.</title>
        <authorList>
            <person name="Redwan R.M."/>
            <person name="Saidin A."/>
            <person name="Kumar S.V."/>
        </authorList>
    </citation>
    <scope>NUCLEOTIDE SEQUENCE [LARGE SCALE GENOMIC DNA]</scope>
    <source>
        <strain evidence="6">cv. MD2</strain>
        <tissue evidence="5">Leaf</tissue>
    </source>
</reference>
<accession>A0A199V008</accession>